<dbReference type="OrthoDB" id="7444419at2759"/>
<dbReference type="PANTHER" id="PTHR22954">
    <property type="entry name" value="RETROVIRAL PROTEASE-RELATED"/>
    <property type="match status" value="1"/>
</dbReference>
<evidence type="ECO:0000313" key="2">
    <source>
        <dbReference type="EMBL" id="CAG9860990.1"/>
    </source>
</evidence>
<dbReference type="InterPro" id="IPR005312">
    <property type="entry name" value="DUF1759"/>
</dbReference>
<dbReference type="AlphaFoldDB" id="A0A9N9TQV1"/>
<evidence type="ECO:0008006" key="4">
    <source>
        <dbReference type="Google" id="ProtNLM"/>
    </source>
</evidence>
<gene>
    <name evidence="2" type="ORF">PHYEVI_LOCUS7337</name>
</gene>
<accession>A0A9N9TQV1</accession>
<keyword evidence="3" id="KW-1185">Reference proteome</keyword>
<name>A0A9N9TQV1_PHYSR</name>
<protein>
    <recommendedName>
        <fullName evidence="4">Gag protein</fullName>
    </recommendedName>
</protein>
<evidence type="ECO:0000313" key="3">
    <source>
        <dbReference type="Proteomes" id="UP001153712"/>
    </source>
</evidence>
<reference evidence="2" key="1">
    <citation type="submission" date="2022-01" db="EMBL/GenBank/DDBJ databases">
        <authorList>
            <person name="King R."/>
        </authorList>
    </citation>
    <scope>NUCLEOTIDE SEQUENCE</scope>
</reference>
<sequence length="296" mass="33379">MERFAQVLDDFNGLQAEIDELEFVDIDAEAAGRELFEREFFALLGKGKQFLSETEESASTRSGSGSGSVKSGGSTRPVVRLGATATLPDASQIPRVSETLPNRVFSEVKLPEMNLNVFDGDLETWPEFRDTFEALINNRASLSDIEKFHYLRSYIARSVYETIGSLDYTSENYRFAWEAICKRYNNATDLTQHHLEKLFAMEKLESATAVGIRRILDSVTNRLKALKTIGEPTEHWDTFVVFLMLSKLDDETCVRWQESLRNHKPTKTSVSNINYASTTPSALHYAAAHTRKANTS</sequence>
<dbReference type="EMBL" id="OU900097">
    <property type="protein sequence ID" value="CAG9860990.1"/>
    <property type="molecule type" value="Genomic_DNA"/>
</dbReference>
<dbReference type="Pfam" id="PF03564">
    <property type="entry name" value="DUF1759"/>
    <property type="match status" value="1"/>
</dbReference>
<organism evidence="2 3">
    <name type="scientific">Phyllotreta striolata</name>
    <name type="common">Striped flea beetle</name>
    <name type="synonym">Crioceris striolata</name>
    <dbReference type="NCBI Taxonomy" id="444603"/>
    <lineage>
        <taxon>Eukaryota</taxon>
        <taxon>Metazoa</taxon>
        <taxon>Ecdysozoa</taxon>
        <taxon>Arthropoda</taxon>
        <taxon>Hexapoda</taxon>
        <taxon>Insecta</taxon>
        <taxon>Pterygota</taxon>
        <taxon>Neoptera</taxon>
        <taxon>Endopterygota</taxon>
        <taxon>Coleoptera</taxon>
        <taxon>Polyphaga</taxon>
        <taxon>Cucujiformia</taxon>
        <taxon>Chrysomeloidea</taxon>
        <taxon>Chrysomelidae</taxon>
        <taxon>Galerucinae</taxon>
        <taxon>Alticini</taxon>
        <taxon>Phyllotreta</taxon>
    </lineage>
</organism>
<evidence type="ECO:0000256" key="1">
    <source>
        <dbReference type="SAM" id="MobiDB-lite"/>
    </source>
</evidence>
<dbReference type="Proteomes" id="UP001153712">
    <property type="component" value="Chromosome 4"/>
</dbReference>
<dbReference type="PANTHER" id="PTHR22954:SF3">
    <property type="entry name" value="PROTEIN CBG08539"/>
    <property type="match status" value="1"/>
</dbReference>
<proteinExistence type="predicted"/>
<feature type="compositionally biased region" description="Low complexity" evidence="1">
    <location>
        <begin position="57"/>
        <end position="75"/>
    </location>
</feature>
<feature type="region of interest" description="Disordered" evidence="1">
    <location>
        <begin position="54"/>
        <end position="76"/>
    </location>
</feature>